<dbReference type="KEGG" id="aeh:Mlg_0901"/>
<dbReference type="RefSeq" id="WP_011628650.1">
    <property type="nucleotide sequence ID" value="NC_008340.1"/>
</dbReference>
<dbReference type="eggNOG" id="COG3951">
    <property type="taxonomic scope" value="Bacteria"/>
</dbReference>
<sequence>MNLHSQGAQVHADNALDPAAGAARLRRGLQNPSREAIADVAQQFESLFVQMMLKQMRTTTPGNDLFGSQAEDQYRDVLDQQLAMNMAATGQGLGLAEAVERQMLQHAGLDEGTGQGAPKDLADYRREAIPARATPWARARPADTGAEGGDGRPAVKPVLDGLKMPAFDRPVAPKAGAAEPEGASDSASTAADNGQSAGGPPWDSPAEFVEGLLPAARETAAELGVSPRALIAQAALETGWGQHVIDRGEQGSSHNLFNIKSHGWAGDSVSVATLEYREGVAQREQASFRAYGGVAESFRDYADFLRRNPRYSEALAVGHDPSAFVHALQDAGYATDPRYAEKLERVMNSEHLRHVDDTPLRLADGGGRTSG</sequence>
<name>Q0AA82_ALKEH</name>
<comment type="similarity">
    <text evidence="4">In the C-terminal section; belongs to the glycosyl hydrolase 73 family.</text>
</comment>
<gene>
    <name evidence="14" type="ordered locus">Mlg_0901</name>
</gene>
<dbReference type="InterPro" id="IPR051056">
    <property type="entry name" value="Glycosyl_Hydrolase_73"/>
</dbReference>
<evidence type="ECO:0000256" key="8">
    <source>
        <dbReference type="ARBA" id="ARBA00022801"/>
    </source>
</evidence>
<dbReference type="GO" id="GO:0016798">
    <property type="term" value="F:hydrolase activity, acting on glycosyl bonds"/>
    <property type="evidence" value="ECO:0007669"/>
    <property type="project" value="UniProtKB-KW"/>
</dbReference>
<dbReference type="GO" id="GO:0044780">
    <property type="term" value="P:bacterial-type flagellum assembly"/>
    <property type="evidence" value="ECO:0007669"/>
    <property type="project" value="InterPro"/>
</dbReference>
<feature type="region of interest" description="Disordered" evidence="12">
    <location>
        <begin position="136"/>
        <end position="155"/>
    </location>
</feature>
<dbReference type="Proteomes" id="UP000001962">
    <property type="component" value="Chromosome"/>
</dbReference>
<dbReference type="PANTHER" id="PTHR33308">
    <property type="entry name" value="PEPTIDOGLYCAN HYDROLASE FLGJ"/>
    <property type="match status" value="1"/>
</dbReference>
<feature type="region of interest" description="Disordered" evidence="12">
    <location>
        <begin position="167"/>
        <end position="207"/>
    </location>
</feature>
<evidence type="ECO:0000259" key="13">
    <source>
        <dbReference type="SMART" id="SM00047"/>
    </source>
</evidence>
<evidence type="ECO:0000256" key="1">
    <source>
        <dbReference type="ARBA" id="ARBA00002954"/>
    </source>
</evidence>
<accession>Q0AA82</accession>
<keyword evidence="15" id="KW-1185">Reference proteome</keyword>
<keyword evidence="14" id="KW-0969">Cilium</keyword>
<dbReference type="GO" id="GO:0071555">
    <property type="term" value="P:cell wall organization"/>
    <property type="evidence" value="ECO:0007669"/>
    <property type="project" value="UniProtKB-KW"/>
</dbReference>
<keyword evidence="14" id="KW-0966">Cell projection</keyword>
<dbReference type="GO" id="GO:0071973">
    <property type="term" value="P:bacterial-type flagellum-dependent cell motility"/>
    <property type="evidence" value="ECO:0007669"/>
    <property type="project" value="TreeGrafter"/>
</dbReference>
<dbReference type="Gene3D" id="2.10.70.40">
    <property type="entry name" value="peptidoglycan hydrolase"/>
    <property type="match status" value="1"/>
</dbReference>
<evidence type="ECO:0000256" key="5">
    <source>
        <dbReference type="ARBA" id="ARBA00013433"/>
    </source>
</evidence>
<dbReference type="AlphaFoldDB" id="Q0AA82"/>
<dbReference type="OrthoDB" id="289937at2"/>
<dbReference type="eggNOG" id="COG1705">
    <property type="taxonomic scope" value="Bacteria"/>
</dbReference>
<organism evidence="14 15">
    <name type="scientific">Alkalilimnicola ehrlichii (strain ATCC BAA-1101 / DSM 17681 / MLHE-1)</name>
    <dbReference type="NCBI Taxonomy" id="187272"/>
    <lineage>
        <taxon>Bacteria</taxon>
        <taxon>Pseudomonadati</taxon>
        <taxon>Pseudomonadota</taxon>
        <taxon>Gammaproteobacteria</taxon>
        <taxon>Chromatiales</taxon>
        <taxon>Ectothiorhodospiraceae</taxon>
        <taxon>Alkalilimnicola</taxon>
    </lineage>
</organism>
<dbReference type="EMBL" id="CP000453">
    <property type="protein sequence ID" value="ABI56255.1"/>
    <property type="molecule type" value="Genomic_DNA"/>
</dbReference>
<feature type="compositionally biased region" description="Polar residues" evidence="12">
    <location>
        <begin position="185"/>
        <end position="195"/>
    </location>
</feature>
<keyword evidence="6" id="KW-0574">Periplasm</keyword>
<keyword evidence="14" id="KW-0282">Flagellum</keyword>
<keyword evidence="9" id="KW-0326">Glycosidase</keyword>
<evidence type="ECO:0000256" key="11">
    <source>
        <dbReference type="ARBA" id="ARBA00030835"/>
    </source>
</evidence>
<evidence type="ECO:0000256" key="7">
    <source>
        <dbReference type="ARBA" id="ARBA00022795"/>
    </source>
</evidence>
<evidence type="ECO:0000313" key="14">
    <source>
        <dbReference type="EMBL" id="ABI56255.1"/>
    </source>
</evidence>
<dbReference type="InterPro" id="IPR002901">
    <property type="entry name" value="MGlyc_endo_b_GlcNAc-like_dom"/>
</dbReference>
<evidence type="ECO:0000256" key="6">
    <source>
        <dbReference type="ARBA" id="ARBA00022764"/>
    </source>
</evidence>
<evidence type="ECO:0000313" key="15">
    <source>
        <dbReference type="Proteomes" id="UP000001962"/>
    </source>
</evidence>
<dbReference type="InterPro" id="IPR013377">
    <property type="entry name" value="FlgJ"/>
</dbReference>
<dbReference type="Pfam" id="PF01832">
    <property type="entry name" value="Glucosaminidase"/>
    <property type="match status" value="1"/>
</dbReference>
<dbReference type="Pfam" id="PF10135">
    <property type="entry name" value="Rod-binding"/>
    <property type="match status" value="1"/>
</dbReference>
<evidence type="ECO:0000256" key="12">
    <source>
        <dbReference type="SAM" id="MobiDB-lite"/>
    </source>
</evidence>
<dbReference type="InterPro" id="IPR019301">
    <property type="entry name" value="Flagellar_prot_FlgJ_N"/>
</dbReference>
<dbReference type="HOGENOM" id="CLU_013771_3_0_6"/>
<feature type="domain" description="Mannosyl-glycoprotein endo-beta-N-acetylglucosamidase-like" evidence="13">
    <location>
        <begin position="193"/>
        <end position="356"/>
    </location>
</feature>
<evidence type="ECO:0000256" key="2">
    <source>
        <dbReference type="ARBA" id="ARBA00004418"/>
    </source>
</evidence>
<evidence type="ECO:0000256" key="9">
    <source>
        <dbReference type="ARBA" id="ARBA00023295"/>
    </source>
</evidence>
<evidence type="ECO:0000256" key="4">
    <source>
        <dbReference type="ARBA" id="ARBA00007974"/>
    </source>
</evidence>
<dbReference type="PANTHER" id="PTHR33308:SF9">
    <property type="entry name" value="PEPTIDOGLYCAN HYDROLASE FLGJ"/>
    <property type="match status" value="1"/>
</dbReference>
<dbReference type="GO" id="GO:0042597">
    <property type="term" value="C:periplasmic space"/>
    <property type="evidence" value="ECO:0007669"/>
    <property type="project" value="UniProtKB-SubCell"/>
</dbReference>
<comment type="similarity">
    <text evidence="3">In the N-terminal section; belongs to the FlgJ family.</text>
</comment>
<reference evidence="15" key="1">
    <citation type="submission" date="2006-08" db="EMBL/GenBank/DDBJ databases">
        <title>Complete sequence of Alkalilimnicola ehrilichei MLHE-1.</title>
        <authorList>
            <person name="Copeland A."/>
            <person name="Lucas S."/>
            <person name="Lapidus A."/>
            <person name="Barry K."/>
            <person name="Detter J.C."/>
            <person name="Glavina del Rio T."/>
            <person name="Hammon N."/>
            <person name="Israni S."/>
            <person name="Dalin E."/>
            <person name="Tice H."/>
            <person name="Pitluck S."/>
            <person name="Sims D."/>
            <person name="Brettin T."/>
            <person name="Bruce D."/>
            <person name="Han C."/>
            <person name="Tapia R."/>
            <person name="Gilna P."/>
            <person name="Schmutz J."/>
            <person name="Larimer F."/>
            <person name="Land M."/>
            <person name="Hauser L."/>
            <person name="Kyrpides N."/>
            <person name="Mikhailova N."/>
            <person name="Oremland R.S."/>
            <person name="Hoeft S.E."/>
            <person name="Switzer-Blum J."/>
            <person name="Kulp T."/>
            <person name="King G."/>
            <person name="Tabita R."/>
            <person name="Witte B."/>
            <person name="Santini J.M."/>
            <person name="Basu P."/>
            <person name="Hollibaugh J.T."/>
            <person name="Xie G."/>
            <person name="Stolz J.F."/>
            <person name="Richardson P."/>
        </authorList>
    </citation>
    <scope>NUCLEOTIDE SEQUENCE [LARGE SCALE GENOMIC DNA]</scope>
    <source>
        <strain evidence="15">ATCC BAA-1101 / DSM 17681 / MLHE-1</strain>
    </source>
</reference>
<protein>
    <recommendedName>
        <fullName evidence="5">Peptidoglycan hydrolase FlgJ</fullName>
    </recommendedName>
    <alternativeName>
        <fullName evidence="11">Muramidase FlgJ</fullName>
    </alternativeName>
</protein>
<evidence type="ECO:0000256" key="10">
    <source>
        <dbReference type="ARBA" id="ARBA00023316"/>
    </source>
</evidence>
<evidence type="ECO:0000256" key="3">
    <source>
        <dbReference type="ARBA" id="ARBA00006880"/>
    </source>
</evidence>
<feature type="compositionally biased region" description="Low complexity" evidence="12">
    <location>
        <begin position="172"/>
        <end position="183"/>
    </location>
</feature>
<proteinExistence type="inferred from homology"/>
<dbReference type="GO" id="GO:0004040">
    <property type="term" value="F:amidase activity"/>
    <property type="evidence" value="ECO:0007669"/>
    <property type="project" value="InterPro"/>
</dbReference>
<keyword evidence="8" id="KW-0378">Hydrolase</keyword>
<keyword evidence="7" id="KW-1005">Bacterial flagellum biogenesis</keyword>
<comment type="function">
    <text evidence="1">Flagellum-specific muramidase which hydrolyzes the peptidoglycan layer to assemble the rod structure in the periplasmic space.</text>
</comment>
<keyword evidence="10" id="KW-0961">Cell wall biogenesis/degradation</keyword>
<comment type="subcellular location">
    <subcellularLocation>
        <location evidence="2">Periplasm</location>
    </subcellularLocation>
</comment>
<dbReference type="Gene3D" id="1.10.530.10">
    <property type="match status" value="1"/>
</dbReference>
<dbReference type="SMART" id="SM00047">
    <property type="entry name" value="LYZ2"/>
    <property type="match status" value="1"/>
</dbReference>
<dbReference type="CAZy" id="GH73">
    <property type="family name" value="Glycoside Hydrolase Family 73"/>
</dbReference>
<dbReference type="NCBIfam" id="TIGR02541">
    <property type="entry name" value="flagell_FlgJ"/>
    <property type="match status" value="1"/>
</dbReference>